<comment type="caution">
    <text evidence="4">The sequence shown here is derived from an EMBL/GenBank/DDBJ whole genome shotgun (WGS) entry which is preliminary data.</text>
</comment>
<dbReference type="AlphaFoldDB" id="A0A5S3WUB2"/>
<accession>A0A5S3WUB2</accession>
<evidence type="ECO:0000259" key="3">
    <source>
        <dbReference type="SMART" id="SM00062"/>
    </source>
</evidence>
<dbReference type="InterPro" id="IPR001638">
    <property type="entry name" value="Solute-binding_3/MltF_N"/>
</dbReference>
<organism evidence="4 5">
    <name type="scientific">Pseudoalteromonas rubra</name>
    <dbReference type="NCBI Taxonomy" id="43658"/>
    <lineage>
        <taxon>Bacteria</taxon>
        <taxon>Pseudomonadati</taxon>
        <taxon>Pseudomonadota</taxon>
        <taxon>Gammaproteobacteria</taxon>
        <taxon>Alteromonadales</taxon>
        <taxon>Pseudoalteromonadaceae</taxon>
        <taxon>Pseudoalteromonas</taxon>
    </lineage>
</organism>
<dbReference type="RefSeq" id="WP_138546492.1">
    <property type="nucleotide sequence ID" value="NZ_PNCJ01000041.1"/>
</dbReference>
<dbReference type="Pfam" id="PF00497">
    <property type="entry name" value="SBP_bac_3"/>
    <property type="match status" value="1"/>
</dbReference>
<evidence type="ECO:0000313" key="5">
    <source>
        <dbReference type="Proteomes" id="UP000306719"/>
    </source>
</evidence>
<feature type="domain" description="Solute-binding protein family 3/N-terminal" evidence="3">
    <location>
        <begin position="19"/>
        <end position="250"/>
    </location>
</feature>
<keyword evidence="2" id="KW-0732">Signal</keyword>
<evidence type="ECO:0000313" key="4">
    <source>
        <dbReference type="EMBL" id="TMP33003.1"/>
    </source>
</evidence>
<comment type="similarity">
    <text evidence="1">Belongs to the bacterial solute-binding protein 3 family.</text>
</comment>
<reference evidence="5" key="2">
    <citation type="submission" date="2019-06" db="EMBL/GenBank/DDBJ databases">
        <title>Co-occurence of chitin degradation, pigmentation and bioactivity in marine Pseudoalteromonas.</title>
        <authorList>
            <person name="Sonnenschein E.C."/>
            <person name="Bech P.K."/>
        </authorList>
    </citation>
    <scope>NUCLEOTIDE SEQUENCE [LARGE SCALE GENOMIC DNA]</scope>
    <source>
        <strain evidence="5">S2599</strain>
    </source>
</reference>
<sequence length="250" mass="28667">MHWFALICALFTPLVVGCELVVRFENYAAQSRLDNTLKWHGLDVDFARALLDEAGCDYQFINVPWGRALKMLAEGKLDMMLSVTRTSEREQFAYFIGPQRMETIVFAMNRSRPFTVNSLTDLFALPVPVAIQKGAFYGNVFNELLLREQSKAESQRFIYVADNQRKLSLLKHGRIAGFLEEKFNVLYQSQYNPDFALITVSPLVVNREPVYYAMSKQSVSAKDMQQLMAAFKRLQHSGRLKQILAKYGLD</sequence>
<evidence type="ECO:0000256" key="1">
    <source>
        <dbReference type="ARBA" id="ARBA00010333"/>
    </source>
</evidence>
<name>A0A5S3WUB2_9GAMM</name>
<dbReference type="Proteomes" id="UP000306719">
    <property type="component" value="Unassembled WGS sequence"/>
</dbReference>
<dbReference type="SUPFAM" id="SSF53850">
    <property type="entry name" value="Periplasmic binding protein-like II"/>
    <property type="match status" value="1"/>
</dbReference>
<dbReference type="EMBL" id="PNCJ01000041">
    <property type="protein sequence ID" value="TMP33003.1"/>
    <property type="molecule type" value="Genomic_DNA"/>
</dbReference>
<gene>
    <name evidence="4" type="ORF">CWB98_20520</name>
</gene>
<evidence type="ECO:0000256" key="2">
    <source>
        <dbReference type="ARBA" id="ARBA00022729"/>
    </source>
</evidence>
<dbReference type="PANTHER" id="PTHR35936">
    <property type="entry name" value="MEMBRANE-BOUND LYTIC MUREIN TRANSGLYCOSYLASE F"/>
    <property type="match status" value="1"/>
</dbReference>
<reference evidence="4 5" key="1">
    <citation type="submission" date="2018-01" db="EMBL/GenBank/DDBJ databases">
        <authorList>
            <person name="Paulsen S."/>
            <person name="Gram L.K."/>
        </authorList>
    </citation>
    <scope>NUCLEOTIDE SEQUENCE [LARGE SCALE GENOMIC DNA]</scope>
    <source>
        <strain evidence="4 5">S2599</strain>
    </source>
</reference>
<dbReference type="OrthoDB" id="9768183at2"/>
<proteinExistence type="inferred from homology"/>
<dbReference type="PANTHER" id="PTHR35936:SF25">
    <property type="entry name" value="ABC TRANSPORTER SUBSTRATE-BINDING PROTEIN"/>
    <property type="match status" value="1"/>
</dbReference>
<protein>
    <submittedName>
        <fullName evidence="4">ABC transporter substrate-binding protein</fullName>
    </submittedName>
</protein>
<dbReference type="SMART" id="SM00062">
    <property type="entry name" value="PBPb"/>
    <property type="match status" value="1"/>
</dbReference>
<dbReference type="Gene3D" id="3.40.190.10">
    <property type="entry name" value="Periplasmic binding protein-like II"/>
    <property type="match status" value="2"/>
</dbReference>